<evidence type="ECO:0000256" key="4">
    <source>
        <dbReference type="ARBA" id="ARBA00022692"/>
    </source>
</evidence>
<comment type="subcellular location">
    <subcellularLocation>
        <location evidence="1 7">Cell membrane</location>
        <topology evidence="1 7">Multi-pass membrane protein</topology>
    </subcellularLocation>
</comment>
<evidence type="ECO:0000256" key="5">
    <source>
        <dbReference type="ARBA" id="ARBA00022989"/>
    </source>
</evidence>
<feature type="transmembrane region" description="Helical" evidence="7">
    <location>
        <begin position="445"/>
        <end position="466"/>
    </location>
</feature>
<dbReference type="InterPro" id="IPR050809">
    <property type="entry name" value="UgpAE/MalFG_permease"/>
</dbReference>
<feature type="transmembrane region" description="Helical" evidence="7">
    <location>
        <begin position="115"/>
        <end position="134"/>
    </location>
</feature>
<keyword evidence="5 7" id="KW-1133">Transmembrane helix</keyword>
<name>A0A449BFB4_HAPAX</name>
<dbReference type="InterPro" id="IPR035906">
    <property type="entry name" value="MetI-like_sf"/>
</dbReference>
<feature type="transmembrane region" description="Helical" evidence="7">
    <location>
        <begin position="385"/>
        <end position="407"/>
    </location>
</feature>
<reference evidence="9 10" key="1">
    <citation type="submission" date="2019-01" db="EMBL/GenBank/DDBJ databases">
        <authorList>
            <consortium name="Pathogen Informatics"/>
        </authorList>
    </citation>
    <scope>NUCLEOTIDE SEQUENCE [LARGE SCALE GENOMIC DNA]</scope>
    <source>
        <strain evidence="9 10">NCTC10138</strain>
    </source>
</reference>
<feature type="domain" description="ABC transmembrane type-1" evidence="8">
    <location>
        <begin position="255"/>
        <end position="466"/>
    </location>
</feature>
<dbReference type="CDD" id="cd06261">
    <property type="entry name" value="TM_PBP2"/>
    <property type="match status" value="1"/>
</dbReference>
<feature type="transmembrane region" description="Helical" evidence="7">
    <location>
        <begin position="344"/>
        <end position="364"/>
    </location>
</feature>
<protein>
    <submittedName>
        <fullName evidence="9">Inner membrane ABC transporter permease protein ycjO</fullName>
    </submittedName>
</protein>
<feature type="transmembrane region" description="Helical" evidence="7">
    <location>
        <begin position="259"/>
        <end position="280"/>
    </location>
</feature>
<feature type="transmembrane region" description="Helical" evidence="7">
    <location>
        <begin position="78"/>
        <end position="103"/>
    </location>
</feature>
<accession>A0A449BFB4</accession>
<dbReference type="RefSeq" id="WP_197724336.1">
    <property type="nucleotide sequence ID" value="NZ_LR215048.1"/>
</dbReference>
<comment type="similarity">
    <text evidence="7">Belongs to the binding-protein-dependent transport system permease family.</text>
</comment>
<feature type="transmembrane region" description="Helical" evidence="7">
    <location>
        <begin position="188"/>
        <end position="209"/>
    </location>
</feature>
<evidence type="ECO:0000256" key="6">
    <source>
        <dbReference type="ARBA" id="ARBA00023136"/>
    </source>
</evidence>
<feature type="transmembrane region" description="Helical" evidence="7">
    <location>
        <begin position="300"/>
        <end position="324"/>
    </location>
</feature>
<dbReference type="PANTHER" id="PTHR43227">
    <property type="entry name" value="BLL4140 PROTEIN"/>
    <property type="match status" value="1"/>
</dbReference>
<dbReference type="AlphaFoldDB" id="A0A449BFB4"/>
<dbReference type="Pfam" id="PF00528">
    <property type="entry name" value="BPD_transp_1"/>
    <property type="match status" value="1"/>
</dbReference>
<dbReference type="KEGG" id="aaxa:NCTC10138_01510"/>
<sequence>MNEENKLKVKIVGGMQIALVVLAVISAVLTFVPSINPARVTELINKTMSFFTSAISYNRLVSEAQRAIRLEWVNQIDFIIIFVSSLISVLAIIATLVGSTLQIGNTKFKNLANRVTLIGSSLQILGLIGIYISYVKISGSKNLERVMPRFSQGFYIFLILAVLVLILSVILLILVPKSSKEERYEMSGGNQLLLMFLPFAALIFVFSYLPLTGWRYAFYDYQVGGQLNADNFVGFRWFTFLFQNESMRNDMFRVLGNTLAMSGLGLLTSWLPMFFAMFLVEITSTKFKKFVQIFSTIPNFISWVIVYSIALAMFSTDGFVNGIFGGNKNYLMDGSFTWVKMWAWGMWKGIGWSAIIYIASISSIDPAMYESASIDGATRFQKMRYITLPSLMPTFFVLLIMSVANILSNGMDQYLVFQNAINTGKMEVLDLYVYQLGIASKNPNIALSTVVGMLKSLISIILLFSVNKASKVIRKESII</sequence>
<keyword evidence="4 7" id="KW-0812">Transmembrane</keyword>
<evidence type="ECO:0000256" key="2">
    <source>
        <dbReference type="ARBA" id="ARBA00022448"/>
    </source>
</evidence>
<dbReference type="GO" id="GO:0055085">
    <property type="term" value="P:transmembrane transport"/>
    <property type="evidence" value="ECO:0007669"/>
    <property type="project" value="InterPro"/>
</dbReference>
<evidence type="ECO:0000313" key="10">
    <source>
        <dbReference type="Proteomes" id="UP000289841"/>
    </source>
</evidence>
<evidence type="ECO:0000256" key="1">
    <source>
        <dbReference type="ARBA" id="ARBA00004651"/>
    </source>
</evidence>
<dbReference type="InterPro" id="IPR000515">
    <property type="entry name" value="MetI-like"/>
</dbReference>
<dbReference type="GO" id="GO:0005886">
    <property type="term" value="C:plasma membrane"/>
    <property type="evidence" value="ECO:0007669"/>
    <property type="project" value="UniProtKB-SubCell"/>
</dbReference>
<evidence type="ECO:0000259" key="8">
    <source>
        <dbReference type="PROSITE" id="PS50928"/>
    </source>
</evidence>
<proteinExistence type="inferred from homology"/>
<keyword evidence="6 7" id="KW-0472">Membrane</keyword>
<keyword evidence="2 7" id="KW-0813">Transport</keyword>
<evidence type="ECO:0000256" key="3">
    <source>
        <dbReference type="ARBA" id="ARBA00022475"/>
    </source>
</evidence>
<feature type="transmembrane region" description="Helical" evidence="7">
    <location>
        <begin position="154"/>
        <end position="176"/>
    </location>
</feature>
<dbReference type="Proteomes" id="UP000289841">
    <property type="component" value="Chromosome"/>
</dbReference>
<dbReference type="PROSITE" id="PS50928">
    <property type="entry name" value="ABC_TM1"/>
    <property type="match status" value="1"/>
</dbReference>
<gene>
    <name evidence="9" type="primary">ycjO_5</name>
    <name evidence="9" type="ORF">NCTC10138_01510</name>
</gene>
<dbReference type="PANTHER" id="PTHR43227:SF11">
    <property type="entry name" value="BLL4140 PROTEIN"/>
    <property type="match status" value="1"/>
</dbReference>
<keyword evidence="10" id="KW-1185">Reference proteome</keyword>
<evidence type="ECO:0000313" key="9">
    <source>
        <dbReference type="EMBL" id="VEU81118.1"/>
    </source>
</evidence>
<dbReference type="Gene3D" id="1.10.3720.10">
    <property type="entry name" value="MetI-like"/>
    <property type="match status" value="1"/>
</dbReference>
<dbReference type="EMBL" id="LR215048">
    <property type="protein sequence ID" value="VEU81118.1"/>
    <property type="molecule type" value="Genomic_DNA"/>
</dbReference>
<organism evidence="9 10">
    <name type="scientific">Haploplasma axanthum</name>
    <name type="common">Acholeplasma axanthum</name>
    <dbReference type="NCBI Taxonomy" id="29552"/>
    <lineage>
        <taxon>Bacteria</taxon>
        <taxon>Bacillati</taxon>
        <taxon>Mycoplasmatota</taxon>
        <taxon>Mollicutes</taxon>
        <taxon>Acholeplasmatales</taxon>
        <taxon>Acholeplasmataceae</taxon>
        <taxon>Haploplasma</taxon>
    </lineage>
</organism>
<keyword evidence="3" id="KW-1003">Cell membrane</keyword>
<dbReference type="STRING" id="1278311.GCA_000428705_00667"/>
<dbReference type="SUPFAM" id="SSF161098">
    <property type="entry name" value="MetI-like"/>
    <property type="match status" value="1"/>
</dbReference>
<feature type="transmembrane region" description="Helical" evidence="7">
    <location>
        <begin position="12"/>
        <end position="32"/>
    </location>
</feature>
<evidence type="ECO:0000256" key="7">
    <source>
        <dbReference type="RuleBase" id="RU363032"/>
    </source>
</evidence>